<evidence type="ECO:0000256" key="4">
    <source>
        <dbReference type="ARBA" id="ARBA00022840"/>
    </source>
</evidence>
<dbReference type="RefSeq" id="WP_146511141.1">
    <property type="nucleotide sequence ID" value="NZ_SIHI01000015.1"/>
</dbReference>
<evidence type="ECO:0000256" key="5">
    <source>
        <dbReference type="HAMAP-Rule" id="MF_00602"/>
    </source>
</evidence>
<evidence type="ECO:0000313" key="9">
    <source>
        <dbReference type="EMBL" id="TWT50021.1"/>
    </source>
</evidence>
<comment type="function">
    <text evidence="5">Catalyzes the specific phosphorylation of arginine residues in proteins.</text>
</comment>
<organism evidence="9 10">
    <name type="scientific">Thalassoglobus neptunius</name>
    <dbReference type="NCBI Taxonomy" id="1938619"/>
    <lineage>
        <taxon>Bacteria</taxon>
        <taxon>Pseudomonadati</taxon>
        <taxon>Planctomycetota</taxon>
        <taxon>Planctomycetia</taxon>
        <taxon>Planctomycetales</taxon>
        <taxon>Planctomycetaceae</taxon>
        <taxon>Thalassoglobus</taxon>
    </lineage>
</organism>
<keyword evidence="4 5" id="KW-0067">ATP-binding</keyword>
<dbReference type="Gene3D" id="3.30.590.10">
    <property type="entry name" value="Glutamine synthetase/guanido kinase, catalytic domain"/>
    <property type="match status" value="1"/>
</dbReference>
<feature type="binding site" evidence="5 6">
    <location>
        <position position="123"/>
    </location>
    <ligand>
        <name>ATP</name>
        <dbReference type="ChEBI" id="CHEBI:30616"/>
    </ligand>
</feature>
<comment type="caution">
    <text evidence="9">The sequence shown here is derived from an EMBL/GenBank/DDBJ whole genome shotgun (WGS) entry which is preliminary data.</text>
</comment>
<feature type="binding site" evidence="6">
    <location>
        <begin position="174"/>
        <end position="178"/>
    </location>
    <ligand>
        <name>ATP</name>
        <dbReference type="ChEBI" id="CHEBI:30616"/>
    </ligand>
</feature>
<evidence type="ECO:0000256" key="2">
    <source>
        <dbReference type="ARBA" id="ARBA00022741"/>
    </source>
</evidence>
<comment type="caution">
    <text evidence="5 6">Lacks conserved residue(s) required for the propagation of feature annotation.</text>
</comment>
<dbReference type="PANTHER" id="PTHR11547:SF38">
    <property type="entry name" value="ARGININE KINASE 1-RELATED"/>
    <property type="match status" value="1"/>
</dbReference>
<keyword evidence="2 5" id="KW-0547">Nucleotide-binding</keyword>
<dbReference type="EMBL" id="SIHI01000015">
    <property type="protein sequence ID" value="TWT50021.1"/>
    <property type="molecule type" value="Genomic_DNA"/>
</dbReference>
<dbReference type="GO" id="GO:0004111">
    <property type="term" value="F:creatine kinase activity"/>
    <property type="evidence" value="ECO:0007669"/>
    <property type="project" value="InterPro"/>
</dbReference>
<evidence type="ECO:0000256" key="1">
    <source>
        <dbReference type="ARBA" id="ARBA00022679"/>
    </source>
</evidence>
<feature type="domain" description="Phosphagen kinase C-terminal" evidence="8">
    <location>
        <begin position="23"/>
        <end position="252"/>
    </location>
</feature>
<dbReference type="PANTHER" id="PTHR11547">
    <property type="entry name" value="ARGININE OR CREATINE KINASE"/>
    <property type="match status" value="1"/>
</dbReference>
<dbReference type="InterPro" id="IPR022414">
    <property type="entry name" value="ATP-guanido_PTrfase_cat"/>
</dbReference>
<protein>
    <recommendedName>
        <fullName evidence="5">Protein-arginine kinase</fullName>
        <ecNumber evidence="5">2.7.14.1</ecNumber>
    </recommendedName>
</protein>
<dbReference type="EC" id="2.7.14.1" evidence="5"/>
<feature type="binding site" evidence="5 6">
    <location>
        <begin position="205"/>
        <end position="210"/>
    </location>
    <ligand>
        <name>ATP</name>
        <dbReference type="ChEBI" id="CHEBI:30616"/>
    </ligand>
</feature>
<feature type="binding site" evidence="5 6">
    <location>
        <begin position="26"/>
        <end position="30"/>
    </location>
    <ligand>
        <name>ATP</name>
        <dbReference type="ChEBI" id="CHEBI:30616"/>
    </ligand>
</feature>
<dbReference type="GO" id="GO:1990424">
    <property type="term" value="F:protein arginine kinase activity"/>
    <property type="evidence" value="ECO:0007669"/>
    <property type="project" value="UniProtKB-EC"/>
</dbReference>
<dbReference type="CDD" id="cd07930">
    <property type="entry name" value="bacterial_phosphagen_kinase"/>
    <property type="match status" value="1"/>
</dbReference>
<keyword evidence="1 5" id="KW-0808">Transferase</keyword>
<dbReference type="InterPro" id="IPR023660">
    <property type="entry name" value="Arg_Kinase"/>
</dbReference>
<comment type="catalytic activity">
    <reaction evidence="5">
        <text>L-arginyl-[protein] + ATP = N(omega)-phospho-L-arginyl-[protein] + ADP + H(+)</text>
        <dbReference type="Rhea" id="RHEA:43384"/>
        <dbReference type="Rhea" id="RHEA-COMP:10532"/>
        <dbReference type="Rhea" id="RHEA-COMP:10533"/>
        <dbReference type="ChEBI" id="CHEBI:15378"/>
        <dbReference type="ChEBI" id="CHEBI:29965"/>
        <dbReference type="ChEBI" id="CHEBI:30616"/>
        <dbReference type="ChEBI" id="CHEBI:83226"/>
        <dbReference type="ChEBI" id="CHEBI:456216"/>
        <dbReference type="EC" id="2.7.14.1"/>
    </reaction>
</comment>
<dbReference type="AlphaFoldDB" id="A0A5C5WJ27"/>
<sequence length="353" mass="40107">MEFDDLKGTSGEWLRGTGPESDIVISSRIRLARNVADFTFPPRADESTRRETEALLKENIQELSTASDLKVIDVNQIDDLDRKFLVERQLISREHAESSGARSACIGALETVSLMINEEDHLRMQVFRSGYALESAWTQINRIDDELEERVSFAFSDEFGYLTSCPTNVGTGMRVSVMLHLPALVLTKEIQKVFQAMHKMNLAVRGLYGEGSQAMGDFYQISNQVTLGRTEEQIIQNVKRVIPDILDYERRARQALIKEDRQRLHDQVSRALGVLSSARQISSEETMEKLSSVRMGINLGLVDDIEISTVNELFMHIQPAHLQKIRGEELESTQRNVVRAAYLRDRLTRPPQN</sequence>
<dbReference type="Proteomes" id="UP000317243">
    <property type="component" value="Unassembled WGS sequence"/>
</dbReference>
<dbReference type="GO" id="GO:0046314">
    <property type="term" value="P:phosphocreatine biosynthetic process"/>
    <property type="evidence" value="ECO:0007669"/>
    <property type="project" value="InterPro"/>
</dbReference>
<dbReference type="SUPFAM" id="SSF55931">
    <property type="entry name" value="Glutamine synthetase/guanido kinase"/>
    <property type="match status" value="1"/>
</dbReference>
<dbReference type="GO" id="GO:0005615">
    <property type="term" value="C:extracellular space"/>
    <property type="evidence" value="ECO:0007669"/>
    <property type="project" value="TreeGrafter"/>
</dbReference>
<dbReference type="PROSITE" id="PS00112">
    <property type="entry name" value="PHOSPHAGEN_KINASE"/>
    <property type="match status" value="1"/>
</dbReference>
<dbReference type="InterPro" id="IPR014746">
    <property type="entry name" value="Gln_synth/guanido_kin_cat_dom"/>
</dbReference>
<comment type="similarity">
    <text evidence="5 6 7">Belongs to the ATP:guanido phosphotransferase family.</text>
</comment>
<accession>A0A5C5WJ27</accession>
<proteinExistence type="inferred from homology"/>
<evidence type="ECO:0000256" key="6">
    <source>
        <dbReference type="PROSITE-ProRule" id="PRU00843"/>
    </source>
</evidence>
<gene>
    <name evidence="5" type="primary">mcsB</name>
    <name evidence="9" type="ORF">KOR42_37050</name>
</gene>
<dbReference type="InterPro" id="IPR000749">
    <property type="entry name" value="ATP-guanido_PTrfase"/>
</dbReference>
<dbReference type="PROSITE" id="PS51510">
    <property type="entry name" value="PHOSPHAGEN_KINASE_C"/>
    <property type="match status" value="1"/>
</dbReference>
<dbReference type="HAMAP" id="MF_00602">
    <property type="entry name" value="Prot_Arg_kinase"/>
    <property type="match status" value="1"/>
</dbReference>
<evidence type="ECO:0000256" key="7">
    <source>
        <dbReference type="RuleBase" id="RU000505"/>
    </source>
</evidence>
<dbReference type="Pfam" id="PF00217">
    <property type="entry name" value="ATP-gua_Ptrans"/>
    <property type="match status" value="1"/>
</dbReference>
<dbReference type="InterPro" id="IPR022415">
    <property type="entry name" value="ATP-guanido_PTrfase_AS"/>
</dbReference>
<evidence type="ECO:0000256" key="3">
    <source>
        <dbReference type="ARBA" id="ARBA00022777"/>
    </source>
</evidence>
<evidence type="ECO:0000313" key="10">
    <source>
        <dbReference type="Proteomes" id="UP000317243"/>
    </source>
</evidence>
<evidence type="ECO:0000259" key="8">
    <source>
        <dbReference type="PROSITE" id="PS51510"/>
    </source>
</evidence>
<keyword evidence="3 5" id="KW-0418">Kinase</keyword>
<dbReference type="GO" id="GO:0005524">
    <property type="term" value="F:ATP binding"/>
    <property type="evidence" value="ECO:0007669"/>
    <property type="project" value="UniProtKB-UniRule"/>
</dbReference>
<reference evidence="9 10" key="1">
    <citation type="submission" date="2019-02" db="EMBL/GenBank/DDBJ databases">
        <title>Deep-cultivation of Planctomycetes and their phenomic and genomic characterization uncovers novel biology.</title>
        <authorList>
            <person name="Wiegand S."/>
            <person name="Jogler M."/>
            <person name="Boedeker C."/>
            <person name="Pinto D."/>
            <person name="Vollmers J."/>
            <person name="Rivas-Marin E."/>
            <person name="Kohn T."/>
            <person name="Peeters S.H."/>
            <person name="Heuer A."/>
            <person name="Rast P."/>
            <person name="Oberbeckmann S."/>
            <person name="Bunk B."/>
            <person name="Jeske O."/>
            <person name="Meyerdierks A."/>
            <person name="Storesund J.E."/>
            <person name="Kallscheuer N."/>
            <person name="Luecker S."/>
            <person name="Lage O.M."/>
            <person name="Pohl T."/>
            <person name="Merkel B.J."/>
            <person name="Hornburger P."/>
            <person name="Mueller R.-W."/>
            <person name="Bruemmer F."/>
            <person name="Labrenz M."/>
            <person name="Spormann A.M."/>
            <person name="Op Den Camp H."/>
            <person name="Overmann J."/>
            <person name="Amann R."/>
            <person name="Jetten M.S.M."/>
            <person name="Mascher T."/>
            <person name="Medema M.H."/>
            <person name="Devos D.P."/>
            <person name="Kaster A.-K."/>
            <person name="Ovreas L."/>
            <person name="Rohde M."/>
            <person name="Galperin M.Y."/>
            <person name="Jogler C."/>
        </authorList>
    </citation>
    <scope>NUCLEOTIDE SEQUENCE [LARGE SCALE GENOMIC DNA]</scope>
    <source>
        <strain evidence="9 10">KOR42</strain>
    </source>
</reference>
<name>A0A5C5WJ27_9PLAN</name>
<dbReference type="NCBIfam" id="NF002194">
    <property type="entry name" value="PRK01059.1-4"/>
    <property type="match status" value="1"/>
</dbReference>
<dbReference type="OrthoDB" id="9791353at2"/>
<keyword evidence="10" id="KW-1185">Reference proteome</keyword>